<dbReference type="InterPro" id="IPR029035">
    <property type="entry name" value="DHS-like_NAD/FAD-binding_dom"/>
</dbReference>
<evidence type="ECO:0000259" key="7">
    <source>
        <dbReference type="Pfam" id="PF02776"/>
    </source>
</evidence>
<dbReference type="CDD" id="cd07035">
    <property type="entry name" value="TPP_PYR_POX_like"/>
    <property type="match status" value="1"/>
</dbReference>
<dbReference type="Pfam" id="PF00205">
    <property type="entry name" value="TPP_enzyme_M"/>
    <property type="match status" value="1"/>
</dbReference>
<dbReference type="GO" id="GO:0047435">
    <property type="term" value="F:5-guanidino-2-oxopentanoate decarboxylase activity"/>
    <property type="evidence" value="ECO:0007669"/>
    <property type="project" value="UniProtKB-EC"/>
</dbReference>
<dbReference type="Gene3D" id="3.40.50.970">
    <property type="match status" value="2"/>
</dbReference>
<evidence type="ECO:0000259" key="5">
    <source>
        <dbReference type="Pfam" id="PF00205"/>
    </source>
</evidence>
<dbReference type="InterPro" id="IPR012001">
    <property type="entry name" value="Thiamin_PyroP_enz_TPP-bd_dom"/>
</dbReference>
<dbReference type="GO" id="GO:0000287">
    <property type="term" value="F:magnesium ion binding"/>
    <property type="evidence" value="ECO:0007669"/>
    <property type="project" value="InterPro"/>
</dbReference>
<keyword evidence="3 4" id="KW-0786">Thiamine pyrophosphate</keyword>
<dbReference type="CDD" id="cd00568">
    <property type="entry name" value="TPP_enzymes"/>
    <property type="match status" value="1"/>
</dbReference>
<protein>
    <submittedName>
        <fullName evidence="8">5-guanidino-2-oxopentanoate decarboxylase</fullName>
        <ecNumber evidence="8">4.1.1.75</ecNumber>
    </submittedName>
</protein>
<dbReference type="Pfam" id="PF02775">
    <property type="entry name" value="TPP_enzyme_C"/>
    <property type="match status" value="1"/>
</dbReference>
<dbReference type="EMBL" id="SJFN01000010">
    <property type="protein sequence ID" value="TBW38737.1"/>
    <property type="molecule type" value="Genomic_DNA"/>
</dbReference>
<dbReference type="GO" id="GO:0003984">
    <property type="term" value="F:acetolactate synthase activity"/>
    <property type="evidence" value="ECO:0007669"/>
    <property type="project" value="TreeGrafter"/>
</dbReference>
<evidence type="ECO:0000256" key="2">
    <source>
        <dbReference type="ARBA" id="ARBA00007812"/>
    </source>
</evidence>
<proteinExistence type="inferred from homology"/>
<feature type="domain" description="Thiamine pyrophosphate enzyme N-terminal TPP-binding" evidence="7">
    <location>
        <begin position="7"/>
        <end position="119"/>
    </location>
</feature>
<dbReference type="OrthoDB" id="4494979at2"/>
<dbReference type="InterPro" id="IPR000399">
    <property type="entry name" value="TPP-bd_CS"/>
</dbReference>
<dbReference type="GO" id="GO:0005948">
    <property type="term" value="C:acetolactate synthase complex"/>
    <property type="evidence" value="ECO:0007669"/>
    <property type="project" value="TreeGrafter"/>
</dbReference>
<dbReference type="PANTHER" id="PTHR18968">
    <property type="entry name" value="THIAMINE PYROPHOSPHATE ENZYMES"/>
    <property type="match status" value="1"/>
</dbReference>
<evidence type="ECO:0000313" key="9">
    <source>
        <dbReference type="Proteomes" id="UP000292781"/>
    </source>
</evidence>
<dbReference type="InterPro" id="IPR011766">
    <property type="entry name" value="TPP_enzyme_TPP-bd"/>
</dbReference>
<dbReference type="GO" id="GO:0009099">
    <property type="term" value="P:L-valine biosynthetic process"/>
    <property type="evidence" value="ECO:0007669"/>
    <property type="project" value="TreeGrafter"/>
</dbReference>
<dbReference type="InterPro" id="IPR029061">
    <property type="entry name" value="THDP-binding"/>
</dbReference>
<comment type="caution">
    <text evidence="8">The sequence shown here is derived from an EMBL/GenBank/DDBJ whole genome shotgun (WGS) entry which is preliminary data.</text>
</comment>
<dbReference type="PANTHER" id="PTHR18968:SF13">
    <property type="entry name" value="ACETOLACTATE SYNTHASE CATALYTIC SUBUNIT, MITOCHONDRIAL"/>
    <property type="match status" value="1"/>
</dbReference>
<dbReference type="Proteomes" id="UP000292781">
    <property type="component" value="Unassembled WGS sequence"/>
</dbReference>
<evidence type="ECO:0000256" key="3">
    <source>
        <dbReference type="ARBA" id="ARBA00023052"/>
    </source>
</evidence>
<accession>A0A4Q9VS13</accession>
<dbReference type="InterPro" id="IPR012000">
    <property type="entry name" value="Thiamin_PyroP_enz_cen_dom"/>
</dbReference>
<organism evidence="8 9">
    <name type="scientific">Siculibacillus lacustris</name>
    <dbReference type="NCBI Taxonomy" id="1549641"/>
    <lineage>
        <taxon>Bacteria</taxon>
        <taxon>Pseudomonadati</taxon>
        <taxon>Pseudomonadota</taxon>
        <taxon>Alphaproteobacteria</taxon>
        <taxon>Hyphomicrobiales</taxon>
        <taxon>Ancalomicrobiaceae</taxon>
        <taxon>Siculibacillus</taxon>
    </lineage>
</organism>
<comment type="cofactor">
    <cofactor evidence="1">
        <name>thiamine diphosphate</name>
        <dbReference type="ChEBI" id="CHEBI:58937"/>
    </cofactor>
</comment>
<name>A0A4Q9VS13_9HYPH</name>
<dbReference type="Pfam" id="PF02776">
    <property type="entry name" value="TPP_enzyme_N"/>
    <property type="match status" value="1"/>
</dbReference>
<dbReference type="NCBIfam" id="NF005712">
    <property type="entry name" value="PRK07524.1"/>
    <property type="match status" value="1"/>
</dbReference>
<comment type="similarity">
    <text evidence="2 4">Belongs to the TPP enzyme family.</text>
</comment>
<dbReference type="SUPFAM" id="SSF52467">
    <property type="entry name" value="DHS-like NAD/FAD-binding domain"/>
    <property type="match status" value="1"/>
</dbReference>
<keyword evidence="9" id="KW-1185">Reference proteome</keyword>
<dbReference type="SUPFAM" id="SSF52518">
    <property type="entry name" value="Thiamin diphosphate-binding fold (THDP-binding)"/>
    <property type="match status" value="2"/>
</dbReference>
<gene>
    <name evidence="8" type="ORF">EYW49_08575</name>
</gene>
<evidence type="ECO:0000256" key="4">
    <source>
        <dbReference type="RuleBase" id="RU362132"/>
    </source>
</evidence>
<dbReference type="GO" id="GO:0009097">
    <property type="term" value="P:isoleucine biosynthetic process"/>
    <property type="evidence" value="ECO:0007669"/>
    <property type="project" value="TreeGrafter"/>
</dbReference>
<dbReference type="RefSeq" id="WP_131308245.1">
    <property type="nucleotide sequence ID" value="NZ_SJFN01000010.1"/>
</dbReference>
<sequence length="543" mass="56181">MSPTTVTCGERLVQLLEAYGIDTIFGIPGIHTVELYRGLPATRIRHVTPRHEQGAGFMADGYARACGRPAAAFIVTGPGMTNIATAMGQAYADSVPMLVISAVTGRADLGMGRGKLHELPSQRALIAGVSAFSHTLLDPEQLPEVLARAFAIFAAARPRPVHIEIPIDVIVAPVAGPAVSPPPRPFAPGADARAIEQAAIWLAAAQRPLIVAGGGAVGAARAIRGLAERLDAPLFTTVNAKGILPPDHPLGLSGNLALAPLYDELAAADVVLAIGTEFGETEMYPDPRPLTFGGRLIRIDIDPEQTSRPALAALSIVADARIAAEALLARLGAGPGRRDGAARAADLVRRTEALLWPACRVHAHLFAAIDAALPDAIVVGDQTEPVYAGNQIHRAPRVRSFFNASTGYGTLGYALPAAFGAKLAAPERAVVCVIGDGGLQFTAPELASAVDAGIGVAVIVWNNQAYGEIKTWMRGQDLPTIGVDIGGPRLDLLAEAHGCAHVAPDRDADLVAALAAAAAADVPTLIEIRADGLLARSWGAAGA</sequence>
<dbReference type="GO" id="GO:0050660">
    <property type="term" value="F:flavin adenine dinucleotide binding"/>
    <property type="evidence" value="ECO:0007669"/>
    <property type="project" value="TreeGrafter"/>
</dbReference>
<feature type="domain" description="Thiamine pyrophosphate enzyme TPP-binding" evidence="6">
    <location>
        <begin position="390"/>
        <end position="528"/>
    </location>
</feature>
<feature type="domain" description="Thiamine pyrophosphate enzyme central" evidence="5">
    <location>
        <begin position="195"/>
        <end position="327"/>
    </location>
</feature>
<evidence type="ECO:0000259" key="6">
    <source>
        <dbReference type="Pfam" id="PF02775"/>
    </source>
</evidence>
<keyword evidence="8" id="KW-0456">Lyase</keyword>
<dbReference type="GO" id="GO:0030976">
    <property type="term" value="F:thiamine pyrophosphate binding"/>
    <property type="evidence" value="ECO:0007669"/>
    <property type="project" value="InterPro"/>
</dbReference>
<dbReference type="EC" id="4.1.1.75" evidence="8"/>
<reference evidence="8 9" key="1">
    <citation type="submission" date="2019-02" db="EMBL/GenBank/DDBJ databases">
        <title>Siculibacillus lacustris gen. nov., sp. nov., a new rosette-forming bacterium isolated from a freshwater crater lake (Lake St. Ana, Romania).</title>
        <authorList>
            <person name="Felfoldi T."/>
            <person name="Marton Z."/>
            <person name="Szabo A."/>
            <person name="Mentes A."/>
            <person name="Boka K."/>
            <person name="Marialigeti K."/>
            <person name="Mathe I."/>
            <person name="Koncz M."/>
            <person name="Schumann P."/>
            <person name="Toth E."/>
        </authorList>
    </citation>
    <scope>NUCLEOTIDE SEQUENCE [LARGE SCALE GENOMIC DNA]</scope>
    <source>
        <strain evidence="8 9">SA-279</strain>
    </source>
</reference>
<dbReference type="Gene3D" id="3.40.50.1220">
    <property type="entry name" value="TPP-binding domain"/>
    <property type="match status" value="1"/>
</dbReference>
<dbReference type="PROSITE" id="PS00187">
    <property type="entry name" value="TPP_ENZYMES"/>
    <property type="match status" value="1"/>
</dbReference>
<evidence type="ECO:0000256" key="1">
    <source>
        <dbReference type="ARBA" id="ARBA00001964"/>
    </source>
</evidence>
<dbReference type="InterPro" id="IPR045229">
    <property type="entry name" value="TPP_enz"/>
</dbReference>
<evidence type="ECO:0000313" key="8">
    <source>
        <dbReference type="EMBL" id="TBW38737.1"/>
    </source>
</evidence>
<dbReference type="AlphaFoldDB" id="A0A4Q9VS13"/>